<evidence type="ECO:0000313" key="8">
    <source>
        <dbReference type="EMBL" id="OTG34118.1"/>
    </source>
</evidence>
<evidence type="ECO:0000313" key="7">
    <source>
        <dbReference type="EMBL" id="KAF5759694.1"/>
    </source>
</evidence>
<evidence type="ECO:0000313" key="9">
    <source>
        <dbReference type="Proteomes" id="UP000215914"/>
    </source>
</evidence>
<dbReference type="Proteomes" id="UP000215914">
    <property type="component" value="Chromosome 2"/>
</dbReference>
<evidence type="ECO:0000256" key="6">
    <source>
        <dbReference type="SAM" id="Phobius"/>
    </source>
</evidence>
<feature type="transmembrane region" description="Helical" evidence="6">
    <location>
        <begin position="47"/>
        <end position="70"/>
    </location>
</feature>
<name>A0A251VES6_HELAN</name>
<dbReference type="EMBL" id="MNCJ02000331">
    <property type="protein sequence ID" value="KAF5759694.1"/>
    <property type="molecule type" value="Genomic_DNA"/>
</dbReference>
<evidence type="ECO:0000256" key="2">
    <source>
        <dbReference type="ARBA" id="ARBA00005645"/>
    </source>
</evidence>
<dbReference type="Gramene" id="mRNA:HanXRQr2_Chr16g0744401">
    <property type="protein sequence ID" value="mRNA:HanXRQr2_Chr16g0744401"/>
    <property type="gene ID" value="HanXRQr2_Chr16g0744401"/>
</dbReference>
<organism evidence="8 9">
    <name type="scientific">Helianthus annuus</name>
    <name type="common">Common sunflower</name>
    <dbReference type="NCBI Taxonomy" id="4232"/>
    <lineage>
        <taxon>Eukaryota</taxon>
        <taxon>Viridiplantae</taxon>
        <taxon>Streptophyta</taxon>
        <taxon>Embryophyta</taxon>
        <taxon>Tracheophyta</taxon>
        <taxon>Spermatophyta</taxon>
        <taxon>Magnoliopsida</taxon>
        <taxon>eudicotyledons</taxon>
        <taxon>Gunneridae</taxon>
        <taxon>Pentapetalae</taxon>
        <taxon>asterids</taxon>
        <taxon>campanulids</taxon>
        <taxon>Asterales</taxon>
        <taxon>Asteraceae</taxon>
        <taxon>Asteroideae</taxon>
        <taxon>Heliantheae alliance</taxon>
        <taxon>Heliantheae</taxon>
        <taxon>Helianthus</taxon>
    </lineage>
</organism>
<evidence type="ECO:0000256" key="4">
    <source>
        <dbReference type="ARBA" id="ARBA00022989"/>
    </source>
</evidence>
<evidence type="ECO:0000256" key="3">
    <source>
        <dbReference type="ARBA" id="ARBA00022692"/>
    </source>
</evidence>
<dbReference type="EMBL" id="CM007891">
    <property type="protein sequence ID" value="OTG34118.1"/>
    <property type="molecule type" value="Genomic_DNA"/>
</dbReference>
<keyword evidence="5 6" id="KW-0472">Membrane</keyword>
<protein>
    <submittedName>
        <fullName evidence="7 8">Vacuolar protein sorting 55</fullName>
    </submittedName>
</protein>
<dbReference type="PANTHER" id="PTHR12050:SF1">
    <property type="entry name" value="VACUOLAR PROTEIN SORTING-ASSOCIATED PROTEIN 55 HOMOLOG"/>
    <property type="match status" value="1"/>
</dbReference>
<feature type="transmembrane region" description="Helical" evidence="6">
    <location>
        <begin position="17"/>
        <end position="41"/>
    </location>
</feature>
<reference evidence="7" key="3">
    <citation type="submission" date="2020-06" db="EMBL/GenBank/DDBJ databases">
        <title>Helianthus annuus Genome sequencing and assembly Release 2.</title>
        <authorList>
            <person name="Gouzy J."/>
            <person name="Langlade N."/>
            <person name="Munos S."/>
        </authorList>
    </citation>
    <scope>NUCLEOTIDE SEQUENCE</scope>
    <source>
        <tissue evidence="7">Leaves</tissue>
    </source>
</reference>
<dbReference type="GO" id="GO:0032511">
    <property type="term" value="P:late endosome to vacuole transport via multivesicular body sorting pathway"/>
    <property type="evidence" value="ECO:0000318"/>
    <property type="project" value="GO_Central"/>
</dbReference>
<reference evidence="8" key="2">
    <citation type="submission" date="2017-02" db="EMBL/GenBank/DDBJ databases">
        <title>Sunflower complete genome.</title>
        <authorList>
            <person name="Langlade N."/>
            <person name="Munos S."/>
        </authorList>
    </citation>
    <scope>NUCLEOTIDE SEQUENCE [LARGE SCALE GENOMIC DNA]</scope>
    <source>
        <tissue evidence="8">Leaves</tissue>
    </source>
</reference>
<gene>
    <name evidence="8" type="ORF">HannXRQ_Chr02g0042201</name>
    <name evidence="7" type="ORF">HanXRQr2_Chr16g0744401</name>
</gene>
<sequence length="140" mass="14994">MADIPGYLITCLNSGKLALLAILVSGGIVLQILACVLYNNWWPMLTALMYVILLVPLILFAGSDTSVYYTESQSSWEDATKFLTGASAMGSVAIPVILKHAGVITWGAFAMEISSLFVFVMAILCLTGMNSDDGGGYRMI</sequence>
<accession>A0A251VES6</accession>
<dbReference type="AlphaFoldDB" id="A0A251VES6"/>
<feature type="transmembrane region" description="Helical" evidence="6">
    <location>
        <begin position="82"/>
        <end position="98"/>
    </location>
</feature>
<keyword evidence="9" id="KW-1185">Reference proteome</keyword>
<keyword evidence="4 6" id="KW-1133">Transmembrane helix</keyword>
<proteinExistence type="inferred from homology"/>
<dbReference type="GO" id="GO:0005768">
    <property type="term" value="C:endosome"/>
    <property type="evidence" value="ECO:0000318"/>
    <property type="project" value="GO_Central"/>
</dbReference>
<dbReference type="InParanoid" id="A0A251VES6"/>
<comment type="subcellular location">
    <subcellularLocation>
        <location evidence="1">Membrane</location>
        <topology evidence="1">Multi-pass membrane protein</topology>
    </subcellularLocation>
</comment>
<keyword evidence="3 6" id="KW-0812">Transmembrane</keyword>
<evidence type="ECO:0000256" key="1">
    <source>
        <dbReference type="ARBA" id="ARBA00004141"/>
    </source>
</evidence>
<reference evidence="7 9" key="1">
    <citation type="journal article" date="2017" name="Nature">
        <title>The sunflower genome provides insights into oil metabolism, flowering and Asterid evolution.</title>
        <authorList>
            <person name="Badouin H."/>
            <person name="Gouzy J."/>
            <person name="Grassa C.J."/>
            <person name="Murat F."/>
            <person name="Staton S.E."/>
            <person name="Cottret L."/>
            <person name="Lelandais-Briere C."/>
            <person name="Owens G.L."/>
            <person name="Carrere S."/>
            <person name="Mayjonade B."/>
            <person name="Legrand L."/>
            <person name="Gill N."/>
            <person name="Kane N.C."/>
            <person name="Bowers J.E."/>
            <person name="Hubner S."/>
            <person name="Bellec A."/>
            <person name="Berard A."/>
            <person name="Berges H."/>
            <person name="Blanchet N."/>
            <person name="Boniface M.C."/>
            <person name="Brunel D."/>
            <person name="Catrice O."/>
            <person name="Chaidir N."/>
            <person name="Claudel C."/>
            <person name="Donnadieu C."/>
            <person name="Faraut T."/>
            <person name="Fievet G."/>
            <person name="Helmstetter N."/>
            <person name="King M."/>
            <person name="Knapp S.J."/>
            <person name="Lai Z."/>
            <person name="Le Paslier M.C."/>
            <person name="Lippi Y."/>
            <person name="Lorenzon L."/>
            <person name="Mandel J.R."/>
            <person name="Marage G."/>
            <person name="Marchand G."/>
            <person name="Marquand E."/>
            <person name="Bret-Mestries E."/>
            <person name="Morien E."/>
            <person name="Nambeesan S."/>
            <person name="Nguyen T."/>
            <person name="Pegot-Espagnet P."/>
            <person name="Pouilly N."/>
            <person name="Raftis F."/>
            <person name="Sallet E."/>
            <person name="Schiex T."/>
            <person name="Thomas J."/>
            <person name="Vandecasteele C."/>
            <person name="Vares D."/>
            <person name="Vear F."/>
            <person name="Vautrin S."/>
            <person name="Crespi M."/>
            <person name="Mangin B."/>
            <person name="Burke J.M."/>
            <person name="Salse J."/>
            <person name="Munos S."/>
            <person name="Vincourt P."/>
            <person name="Rieseberg L.H."/>
            <person name="Langlade N.B."/>
        </authorList>
    </citation>
    <scope>NUCLEOTIDE SEQUENCE [LARGE SCALE GENOMIC DNA]</scope>
    <source>
        <strain evidence="9">cv. SF193</strain>
        <tissue evidence="7">Leaves</tissue>
    </source>
</reference>
<dbReference type="InterPro" id="IPR007262">
    <property type="entry name" value="Vps55/LEPROT"/>
</dbReference>
<dbReference type="Pfam" id="PF04133">
    <property type="entry name" value="Vps55"/>
    <property type="match status" value="1"/>
</dbReference>
<feature type="transmembrane region" description="Helical" evidence="6">
    <location>
        <begin position="104"/>
        <end position="129"/>
    </location>
</feature>
<evidence type="ECO:0000256" key="5">
    <source>
        <dbReference type="ARBA" id="ARBA00023136"/>
    </source>
</evidence>
<dbReference type="GO" id="GO:0016020">
    <property type="term" value="C:membrane"/>
    <property type="evidence" value="ECO:0007669"/>
    <property type="project" value="UniProtKB-SubCell"/>
</dbReference>
<comment type="similarity">
    <text evidence="2">Belongs to the OB-RGRP/VPS55 family.</text>
</comment>
<dbReference type="FunCoup" id="A0A251VES6">
    <property type="interactions" value="4517"/>
</dbReference>
<dbReference type="OMA" id="RSHVDMT"/>
<dbReference type="STRING" id="4232.A0A251VES6"/>
<dbReference type="PANTHER" id="PTHR12050">
    <property type="entry name" value="LEPTIN RECEPTOR-RELATED"/>
    <property type="match status" value="1"/>
</dbReference>